<feature type="transmembrane region" description="Helical" evidence="7">
    <location>
        <begin position="81"/>
        <end position="101"/>
    </location>
</feature>
<feature type="transmembrane region" description="Helical" evidence="7">
    <location>
        <begin position="441"/>
        <end position="466"/>
    </location>
</feature>
<evidence type="ECO:0000256" key="1">
    <source>
        <dbReference type="ARBA" id="ARBA00004651"/>
    </source>
</evidence>
<keyword evidence="4 7" id="KW-0812">Transmembrane</keyword>
<evidence type="ECO:0000256" key="5">
    <source>
        <dbReference type="ARBA" id="ARBA00022989"/>
    </source>
</evidence>
<feature type="transmembrane region" description="Helical" evidence="7">
    <location>
        <begin position="43"/>
        <end position="60"/>
    </location>
</feature>
<feature type="transmembrane region" description="Helical" evidence="7">
    <location>
        <begin position="179"/>
        <end position="196"/>
    </location>
</feature>
<evidence type="ECO:0000256" key="4">
    <source>
        <dbReference type="ARBA" id="ARBA00022692"/>
    </source>
</evidence>
<accession>A0ABY6G474</accession>
<evidence type="ECO:0000256" key="6">
    <source>
        <dbReference type="ARBA" id="ARBA00023136"/>
    </source>
</evidence>
<proteinExistence type="inferred from homology"/>
<keyword evidence="6 7" id="KW-0472">Membrane</keyword>
<reference evidence="8" key="1">
    <citation type="submission" date="2022-10" db="EMBL/GenBank/DDBJ databases">
        <title>Whole-Genome Sequencing of Brachybacterium huguangmaarense BRM-3, Isolated from Betula schmidtii.</title>
        <authorList>
            <person name="Haam D."/>
        </authorList>
    </citation>
    <scope>NUCLEOTIDE SEQUENCE</scope>
    <source>
        <strain evidence="8">BRM-3</strain>
    </source>
</reference>
<organism evidence="8 9">
    <name type="scientific">Brachybacterium huguangmaarense</name>
    <dbReference type="NCBI Taxonomy" id="1652028"/>
    <lineage>
        <taxon>Bacteria</taxon>
        <taxon>Bacillati</taxon>
        <taxon>Actinomycetota</taxon>
        <taxon>Actinomycetes</taxon>
        <taxon>Micrococcales</taxon>
        <taxon>Dermabacteraceae</taxon>
        <taxon>Brachybacterium</taxon>
    </lineage>
</organism>
<comment type="subcellular location">
    <subcellularLocation>
        <location evidence="1">Cell membrane</location>
        <topology evidence="1">Multi-pass membrane protein</topology>
    </subcellularLocation>
</comment>
<name>A0ABY6G474_9MICO</name>
<evidence type="ECO:0000313" key="8">
    <source>
        <dbReference type="EMBL" id="UYG17431.1"/>
    </source>
</evidence>
<dbReference type="EMBL" id="CP107020">
    <property type="protein sequence ID" value="UYG17431.1"/>
    <property type="molecule type" value="Genomic_DNA"/>
</dbReference>
<dbReference type="PANTHER" id="PTHR30250">
    <property type="entry name" value="PST FAMILY PREDICTED COLANIC ACID TRANSPORTER"/>
    <property type="match status" value="1"/>
</dbReference>
<gene>
    <name evidence="8" type="ORF">BRM3_03080</name>
</gene>
<sequence>MSPSLGRSAARGAAFTLGAQGVKMFLQLLSVVTLSRLLSPHDYGLLAIVMVIIGIGEIFRDFGLTSASVQAEELTDGQRDNLFWINTAIGVVLAALMFALANPVHQFMGEDDLIAIIRVLSCIFLMNGLTTQYRAQLMRGLRFRALAVIDIAAAVLGLGSAIVAAALGAGYWALVLQQLVNSLALLLGAVLAGPWLPRWYSRRYPIVPFIRFGWNMVASSLANYAGNQVDTIMVGAQFGTTSLGLYNRAYQLITSSFNQIRTPISSVAIPVLSRIQKDTQRFDSFVISGQLALGVGLGIPLALVAGLADPVVHIVLGPQWGAAAPFLRFFAGASLLSSLAFVGYWVYVSRGLAHQLFRYSMVSLGIRAVCIIAGGLLFGLMGVAAGVLAAPLLAWSLSLFWLSRVTPIPFKALWGGGLRVSGLTCVVAAVSWATASVVHTNAWLTVLAGTACGLAAAAVFLVIPVFRRDAHALLGFARLVLKRERA</sequence>
<feature type="transmembrane region" description="Helical" evidence="7">
    <location>
        <begin position="326"/>
        <end position="347"/>
    </location>
</feature>
<dbReference type="PANTHER" id="PTHR30250:SF10">
    <property type="entry name" value="LIPOPOLYSACCHARIDE BIOSYNTHESIS PROTEIN WZXC"/>
    <property type="match status" value="1"/>
</dbReference>
<dbReference type="CDD" id="cd13127">
    <property type="entry name" value="MATE_tuaB_like"/>
    <property type="match status" value="1"/>
</dbReference>
<feature type="transmembrane region" description="Helical" evidence="7">
    <location>
        <begin position="414"/>
        <end position="435"/>
    </location>
</feature>
<dbReference type="InterPro" id="IPR050833">
    <property type="entry name" value="Poly_Biosynth_Transport"/>
</dbReference>
<feature type="transmembrane region" description="Helical" evidence="7">
    <location>
        <begin position="359"/>
        <end position="378"/>
    </location>
</feature>
<dbReference type="RefSeq" id="WP_263594640.1">
    <property type="nucleotide sequence ID" value="NZ_CP107020.1"/>
</dbReference>
<keyword evidence="9" id="KW-1185">Reference proteome</keyword>
<protein>
    <submittedName>
        <fullName evidence="8">Lipopolysaccharide biosynthesis protein</fullName>
    </submittedName>
</protein>
<feature type="transmembrane region" description="Helical" evidence="7">
    <location>
        <begin position="12"/>
        <end position="37"/>
    </location>
</feature>
<evidence type="ECO:0000256" key="7">
    <source>
        <dbReference type="SAM" id="Phobius"/>
    </source>
</evidence>
<keyword evidence="5 7" id="KW-1133">Transmembrane helix</keyword>
<evidence type="ECO:0000256" key="2">
    <source>
        <dbReference type="ARBA" id="ARBA00007430"/>
    </source>
</evidence>
<feature type="transmembrane region" description="Helical" evidence="7">
    <location>
        <begin position="145"/>
        <end position="173"/>
    </location>
</feature>
<keyword evidence="3" id="KW-1003">Cell membrane</keyword>
<dbReference type="Proteomes" id="UP001164305">
    <property type="component" value="Chromosome"/>
</dbReference>
<evidence type="ECO:0000256" key="3">
    <source>
        <dbReference type="ARBA" id="ARBA00022475"/>
    </source>
</evidence>
<dbReference type="Pfam" id="PF13440">
    <property type="entry name" value="Polysacc_synt_3"/>
    <property type="match status" value="1"/>
</dbReference>
<comment type="similarity">
    <text evidence="2">Belongs to the polysaccharide synthase family.</text>
</comment>
<feature type="transmembrane region" description="Helical" evidence="7">
    <location>
        <begin position="113"/>
        <end position="133"/>
    </location>
</feature>
<evidence type="ECO:0000313" key="9">
    <source>
        <dbReference type="Proteomes" id="UP001164305"/>
    </source>
</evidence>
<feature type="transmembrane region" description="Helical" evidence="7">
    <location>
        <begin position="384"/>
        <end position="402"/>
    </location>
</feature>
<feature type="transmembrane region" description="Helical" evidence="7">
    <location>
        <begin position="284"/>
        <end position="306"/>
    </location>
</feature>